<dbReference type="SUPFAM" id="SSF52540">
    <property type="entry name" value="P-loop containing nucleoside triphosphate hydrolases"/>
    <property type="match status" value="1"/>
</dbReference>
<dbReference type="Pfam" id="PF13959">
    <property type="entry name" value="CTE_SPB4"/>
    <property type="match status" value="1"/>
</dbReference>
<evidence type="ECO:0000256" key="1">
    <source>
        <dbReference type="ARBA" id="ARBA00022801"/>
    </source>
</evidence>
<dbReference type="GO" id="GO:0016787">
    <property type="term" value="F:hydrolase activity"/>
    <property type="evidence" value="ECO:0007669"/>
    <property type="project" value="UniProtKB-KW"/>
</dbReference>
<keyword evidence="2 5" id="KW-0067">ATP-binding</keyword>
<dbReference type="AlphaFoldDB" id="A0A5K1VJL8"/>
<keyword evidence="2 5" id="KW-0547">Nucleotide-binding</keyword>
<protein>
    <submittedName>
        <fullName evidence="5">Helicase putative</fullName>
    </submittedName>
</protein>
<sequence length="522" mass="60091">MSDKDKAQRLHKCGDKEAIECTDLIEERNIKINNEMYDLEEKMKRVIGKELEGMGITQLNQVQQEILPELNEGKSIIVECPAHKGISSAVIARSIYLSKSFADIKEEDLEDPERGGPFIIIICGDSNEVISTREIIKNFVDVNVSCWTGAKNKSKEKKGVMRKDEIIVTTLGSILYQIVNNEEFKCPNLEFVGCTSMNRNESMGIGKDYIKVFNRLPECQVLLESSEKIDEDIIKSSIKKGIRYKFEEEKKQEQEVGYVLYPLKRKNDIIGTIAKNPRNKKIVMKFFSNEEAIFYQDIMSRLDVCEGIVLHTKMSIPEQKETIERINKSESCVVFTTQERVIDRVDMGIFVDIPKDVDKVECKGAKEMLLMIPESSKEFVEKLQEKRKIRQYGFEMNELISIEEKLKKNVSKQYYVHLEARDAYRRFIQNYNTLKLGNIFQLSKLNLIDIAHTFGLENPTIVNTDLQGAQGVSEVPYEYKRKIFVGKQAILPDVRKKGKNLSKRQAKRKALKSQQHKDGEAQ</sequence>
<reference evidence="5 6" key="1">
    <citation type="submission" date="2016-05" db="EMBL/GenBank/DDBJ databases">
        <title>First whole genome sequencing of Entamoeba histolytica HM1:IMSS-clone-6.</title>
        <authorList>
            <person name="Mukherjee Avik.K."/>
            <person name="Izumyama S."/>
            <person name="Nakada-Tsukui K."/>
            <person name="Nozaki T."/>
        </authorList>
    </citation>
    <scope>NUCLEOTIDE SEQUENCE [LARGE SCALE GENOMIC DNA]</scope>
    <source>
        <strain evidence="5 6">HM1:IMSS clone 6</strain>
    </source>
</reference>
<accession>A0A5K1VJL8</accession>
<feature type="domain" description="ATP-dependent rRNA helicase SPB4-like C-terminal extension" evidence="4">
    <location>
        <begin position="401"/>
        <end position="463"/>
    </location>
</feature>
<organism evidence="5 6">
    <name type="scientific">Entamoeba histolytica</name>
    <dbReference type="NCBI Taxonomy" id="5759"/>
    <lineage>
        <taxon>Eukaryota</taxon>
        <taxon>Amoebozoa</taxon>
        <taxon>Evosea</taxon>
        <taxon>Archamoebae</taxon>
        <taxon>Mastigamoebida</taxon>
        <taxon>Entamoebidae</taxon>
        <taxon>Entamoeba</taxon>
    </lineage>
</organism>
<keyword evidence="1" id="KW-0378">Hydrolase</keyword>
<evidence type="ECO:0000256" key="2">
    <source>
        <dbReference type="ARBA" id="ARBA00022806"/>
    </source>
</evidence>
<dbReference type="Proteomes" id="UP000078387">
    <property type="component" value="Unassembled WGS sequence"/>
</dbReference>
<dbReference type="InterPro" id="IPR027417">
    <property type="entry name" value="P-loop_NTPase"/>
</dbReference>
<dbReference type="VEuPathDB" id="AmoebaDB:EHI5A_050530"/>
<gene>
    <name evidence="5" type="ORF">CL6EHI_053080</name>
</gene>
<dbReference type="OMA" id="AQEMLLM"/>
<feature type="region of interest" description="Disordered" evidence="3">
    <location>
        <begin position="496"/>
        <end position="522"/>
    </location>
</feature>
<dbReference type="EMBL" id="BDEQ01000001">
    <property type="protein sequence ID" value="GAT95811.1"/>
    <property type="molecule type" value="Genomic_DNA"/>
</dbReference>
<dbReference type="GO" id="GO:0004386">
    <property type="term" value="F:helicase activity"/>
    <property type="evidence" value="ECO:0007669"/>
    <property type="project" value="UniProtKB-KW"/>
</dbReference>
<dbReference type="VEuPathDB" id="AmoebaDB:KM1_187050"/>
<dbReference type="Gene3D" id="3.40.50.300">
    <property type="entry name" value="P-loop containing nucleotide triphosphate hydrolases"/>
    <property type="match status" value="1"/>
</dbReference>
<comment type="caution">
    <text evidence="5">The sequence shown here is derived from an EMBL/GenBank/DDBJ whole genome shotgun (WGS) entry which is preliminary data.</text>
</comment>
<evidence type="ECO:0000313" key="5">
    <source>
        <dbReference type="EMBL" id="GAT95811.1"/>
    </source>
</evidence>
<dbReference type="SMART" id="SM01178">
    <property type="entry name" value="DUF4217"/>
    <property type="match status" value="1"/>
</dbReference>
<dbReference type="VEuPathDB" id="AmoebaDB:EHI8A_025250"/>
<keyword evidence="2 5" id="KW-0347">Helicase</keyword>
<evidence type="ECO:0000256" key="3">
    <source>
        <dbReference type="SAM" id="MobiDB-lite"/>
    </source>
</evidence>
<feature type="compositionally biased region" description="Basic residues" evidence="3">
    <location>
        <begin position="496"/>
        <end position="511"/>
    </location>
</feature>
<dbReference type="InterPro" id="IPR025313">
    <property type="entry name" value="SPB4-like_CTE"/>
</dbReference>
<dbReference type="VEuPathDB" id="AmoebaDB:EHI_053080"/>
<evidence type="ECO:0000313" key="6">
    <source>
        <dbReference type="Proteomes" id="UP000078387"/>
    </source>
</evidence>
<dbReference type="VEuPathDB" id="AmoebaDB:EHI7A_034570"/>
<name>A0A5K1VJL8_ENTHI</name>
<evidence type="ECO:0000259" key="4">
    <source>
        <dbReference type="SMART" id="SM01178"/>
    </source>
</evidence>
<proteinExistence type="predicted"/>